<protein>
    <submittedName>
        <fullName evidence="1">Uncharacterized protein</fullName>
    </submittedName>
</protein>
<keyword evidence="2" id="KW-1185">Reference proteome</keyword>
<sequence length="94" mass="10744">MDYIKLISAEVNQIKKSTHSGGTRHGLTLYNVHDQPIIEIKIQKIISRAYVRANYDKLCNETCILHMQSQTTSISTTRNSLVIFTSHYIVHSII</sequence>
<proteinExistence type="predicted"/>
<reference evidence="2" key="1">
    <citation type="journal article" date="2020" name="bioRxiv">
        <title>Integrative omics analysis of Pseudomonas aeruginosa virus PA5oct highlights the molecular complexity of jumbo phages.</title>
        <authorList>
            <person name="Lood C."/>
            <person name="Danis-Wlodarczyk K."/>
            <person name="Blasdel B.G."/>
            <person name="Jang H.B."/>
            <person name="Vandenheuvel D."/>
            <person name="Briers Y."/>
            <person name="Noben J.-P."/>
            <person name="van Noort V."/>
            <person name="Drulis-Kawa Z."/>
            <person name="Lavigne R."/>
        </authorList>
    </citation>
    <scope>NUCLEOTIDE SEQUENCE [LARGE SCALE GENOMIC DNA]</scope>
</reference>
<evidence type="ECO:0000313" key="1">
    <source>
        <dbReference type="EMBL" id="QCG76326.1"/>
    </source>
</evidence>
<dbReference type="Proteomes" id="UP000316733">
    <property type="component" value="Segment"/>
</dbReference>
<gene>
    <name evidence="1" type="ORF">EST35_0458</name>
</gene>
<organism evidence="1 2">
    <name type="scientific">Pseudomonas phage vB_PaeM_PA5oct</name>
    <dbReference type="NCBI Taxonomy" id="2163605"/>
    <lineage>
        <taxon>Viruses</taxon>
        <taxon>Duplodnaviria</taxon>
        <taxon>Heunggongvirae</taxon>
        <taxon>Uroviricota</taxon>
        <taxon>Caudoviricetes</taxon>
        <taxon>Arenbergviridae</taxon>
        <taxon>Wroclawvirus</taxon>
        <taxon>Wroclawvirus PA5oct</taxon>
    </lineage>
</organism>
<dbReference type="EMBL" id="MK797984">
    <property type="protein sequence ID" value="QCG76326.1"/>
    <property type="molecule type" value="Genomic_DNA"/>
</dbReference>
<evidence type="ECO:0000313" key="2">
    <source>
        <dbReference type="Proteomes" id="UP000316733"/>
    </source>
</evidence>
<accession>A0A4Y5JUI1</accession>
<name>A0A4Y5JUI1_9CAUD</name>